<dbReference type="Pfam" id="PF00583">
    <property type="entry name" value="Acetyltransf_1"/>
    <property type="match status" value="1"/>
</dbReference>
<evidence type="ECO:0000313" key="4">
    <source>
        <dbReference type="Proteomes" id="UP001255246"/>
    </source>
</evidence>
<evidence type="ECO:0000259" key="2">
    <source>
        <dbReference type="PROSITE" id="PS51186"/>
    </source>
</evidence>
<dbReference type="InterPro" id="IPR016181">
    <property type="entry name" value="Acyl_CoA_acyltransferase"/>
</dbReference>
<dbReference type="Gene3D" id="3.40.630.30">
    <property type="match status" value="1"/>
</dbReference>
<keyword evidence="4" id="KW-1185">Reference proteome</keyword>
<dbReference type="InterPro" id="IPR000182">
    <property type="entry name" value="GNAT_dom"/>
</dbReference>
<comment type="caution">
    <text evidence="3">The sequence shown here is derived from an EMBL/GenBank/DDBJ whole genome shotgun (WGS) entry which is preliminary data.</text>
</comment>
<reference evidence="3 4" key="1">
    <citation type="submission" date="2023-09" db="EMBL/GenBank/DDBJ databases">
        <authorList>
            <person name="Rey-Velasco X."/>
        </authorList>
    </citation>
    <scope>NUCLEOTIDE SEQUENCE [LARGE SCALE GENOMIC DNA]</scope>
    <source>
        <strain evidence="3 4">F388</strain>
    </source>
</reference>
<feature type="domain" description="N-acetyltransferase" evidence="2">
    <location>
        <begin position="4"/>
        <end position="162"/>
    </location>
</feature>
<accession>A0ABU3ABA5</accession>
<keyword evidence="1" id="KW-0808">Transferase</keyword>
<dbReference type="PANTHER" id="PTHR13947">
    <property type="entry name" value="GNAT FAMILY N-ACETYLTRANSFERASE"/>
    <property type="match status" value="1"/>
</dbReference>
<dbReference type="PROSITE" id="PS51186">
    <property type="entry name" value="GNAT"/>
    <property type="match status" value="1"/>
</dbReference>
<dbReference type="CDD" id="cd04301">
    <property type="entry name" value="NAT_SF"/>
    <property type="match status" value="1"/>
</dbReference>
<dbReference type="PANTHER" id="PTHR13947:SF37">
    <property type="entry name" value="LD18367P"/>
    <property type="match status" value="1"/>
</dbReference>
<dbReference type="RefSeq" id="WP_311350818.1">
    <property type="nucleotide sequence ID" value="NZ_JAVRHR010000002.1"/>
</dbReference>
<dbReference type="Proteomes" id="UP001255246">
    <property type="component" value="Unassembled WGS sequence"/>
</dbReference>
<gene>
    <name evidence="3" type="ORF">RM706_09470</name>
</gene>
<dbReference type="EMBL" id="JAVRHR010000002">
    <property type="protein sequence ID" value="MDT0607259.1"/>
    <property type="molecule type" value="Genomic_DNA"/>
</dbReference>
<dbReference type="InterPro" id="IPR050769">
    <property type="entry name" value="NAT_camello-type"/>
</dbReference>
<evidence type="ECO:0000313" key="3">
    <source>
        <dbReference type="EMBL" id="MDT0607259.1"/>
    </source>
</evidence>
<evidence type="ECO:0000256" key="1">
    <source>
        <dbReference type="ARBA" id="ARBA00022679"/>
    </source>
</evidence>
<sequence>MQTAIIRKIEAKDNAQVAEIVRYVFEELDVPKTGTAYEDKELSRMYEAYNALPKAEYYVIENHEKIIGCAGIAPLSNYNGNTCELQKMYFLPEARGKGLGKKLIKVCLDQAKAYGFDSCYLETMPYMKAAQSLYKGNGFEYVDAPMGCTGHTSCPVYMLKKL</sequence>
<name>A0ABU3ABA5_9FLAO</name>
<organism evidence="3 4">
    <name type="scientific">Croceitalea rosinachiae</name>
    <dbReference type="NCBI Taxonomy" id="3075596"/>
    <lineage>
        <taxon>Bacteria</taxon>
        <taxon>Pseudomonadati</taxon>
        <taxon>Bacteroidota</taxon>
        <taxon>Flavobacteriia</taxon>
        <taxon>Flavobacteriales</taxon>
        <taxon>Flavobacteriaceae</taxon>
        <taxon>Croceitalea</taxon>
    </lineage>
</organism>
<dbReference type="SUPFAM" id="SSF55729">
    <property type="entry name" value="Acyl-CoA N-acyltransferases (Nat)"/>
    <property type="match status" value="1"/>
</dbReference>
<protein>
    <submittedName>
        <fullName evidence="3">GNAT family N-acetyltransferase</fullName>
    </submittedName>
</protein>
<proteinExistence type="predicted"/>